<evidence type="ECO:0000256" key="1">
    <source>
        <dbReference type="SAM" id="MobiDB-lite"/>
    </source>
</evidence>
<evidence type="ECO:0008006" key="5">
    <source>
        <dbReference type="Google" id="ProtNLM"/>
    </source>
</evidence>
<accession>A0A8S8XF17</accession>
<comment type="caution">
    <text evidence="3">The sequence shown here is derived from an EMBL/GenBank/DDBJ whole genome shotgun (WGS) entry which is preliminary data.</text>
</comment>
<feature type="signal peptide" evidence="2">
    <location>
        <begin position="1"/>
        <end position="20"/>
    </location>
</feature>
<proteinExistence type="predicted"/>
<dbReference type="AlphaFoldDB" id="A0A8S8XF17"/>
<feature type="compositionally biased region" description="Low complexity" evidence="1">
    <location>
        <begin position="155"/>
        <end position="174"/>
    </location>
</feature>
<dbReference type="Proteomes" id="UP000681075">
    <property type="component" value="Unassembled WGS sequence"/>
</dbReference>
<feature type="chain" id="PRO_5035902616" description="DUF2155 domain-containing protein" evidence="2">
    <location>
        <begin position="21"/>
        <end position="180"/>
    </location>
</feature>
<dbReference type="EMBL" id="BOPV01000001">
    <property type="protein sequence ID" value="GIL40592.1"/>
    <property type="molecule type" value="Genomic_DNA"/>
</dbReference>
<sequence length="180" mass="19088">MKVFALTALLASLASAAALAQDAPRPAAQPRAAAPRPEKPADAELPPALPPGSMIDHPIAELQALDKITARVRPIEARVGQTFTFGTLNLQVEACRKAPPEEPRESAAFLRIWEAKPGQASKWVFSGWMFASSPALSAMDHPVYDIWLKDCGGPAAGATARDDAAPAQPQAAPEQPKPKR</sequence>
<organism evidence="3 4">
    <name type="scientific">Roseiterribacter gracilis</name>
    <dbReference type="NCBI Taxonomy" id="2812848"/>
    <lineage>
        <taxon>Bacteria</taxon>
        <taxon>Pseudomonadati</taxon>
        <taxon>Pseudomonadota</taxon>
        <taxon>Alphaproteobacteria</taxon>
        <taxon>Rhodospirillales</taxon>
        <taxon>Roseiterribacteraceae</taxon>
        <taxon>Roseiterribacter</taxon>
    </lineage>
</organism>
<evidence type="ECO:0000313" key="3">
    <source>
        <dbReference type="EMBL" id="GIL40592.1"/>
    </source>
</evidence>
<evidence type="ECO:0000313" key="4">
    <source>
        <dbReference type="Proteomes" id="UP000681075"/>
    </source>
</evidence>
<evidence type="ECO:0000256" key="2">
    <source>
        <dbReference type="SAM" id="SignalP"/>
    </source>
</evidence>
<reference evidence="3" key="1">
    <citation type="submission" date="2021-02" db="EMBL/GenBank/DDBJ databases">
        <title>Genome sequence of Rhodospirillales sp. strain TMPK1 isolated from soil.</title>
        <authorList>
            <person name="Nakai R."/>
            <person name="Kusada H."/>
            <person name="Tamaki H."/>
        </authorList>
    </citation>
    <scope>NUCLEOTIDE SEQUENCE</scope>
    <source>
        <strain evidence="3">TMPK1</strain>
    </source>
</reference>
<gene>
    <name evidence="3" type="ORF">TMPK1_28290</name>
</gene>
<dbReference type="RefSeq" id="WP_420243722.1">
    <property type="nucleotide sequence ID" value="NZ_BOPV01000001.1"/>
</dbReference>
<feature type="region of interest" description="Disordered" evidence="1">
    <location>
        <begin position="22"/>
        <end position="52"/>
    </location>
</feature>
<dbReference type="Pfam" id="PF09923">
    <property type="entry name" value="DUF2155"/>
    <property type="match status" value="1"/>
</dbReference>
<name>A0A8S8XF17_9PROT</name>
<keyword evidence="4" id="KW-1185">Reference proteome</keyword>
<dbReference type="InterPro" id="IPR019225">
    <property type="entry name" value="DUF2155"/>
</dbReference>
<protein>
    <recommendedName>
        <fullName evidence="5">DUF2155 domain-containing protein</fullName>
    </recommendedName>
</protein>
<feature type="compositionally biased region" description="Low complexity" evidence="1">
    <location>
        <begin position="22"/>
        <end position="35"/>
    </location>
</feature>
<feature type="region of interest" description="Disordered" evidence="1">
    <location>
        <begin position="155"/>
        <end position="180"/>
    </location>
</feature>
<keyword evidence="2" id="KW-0732">Signal</keyword>